<protein>
    <recommendedName>
        <fullName evidence="4">Outer membrane protein beta-barrel domain-containing protein</fullName>
    </recommendedName>
</protein>
<feature type="signal peptide" evidence="1">
    <location>
        <begin position="1"/>
        <end position="24"/>
    </location>
</feature>
<dbReference type="AlphaFoldDB" id="A0A179DBR6"/>
<evidence type="ECO:0000313" key="2">
    <source>
        <dbReference type="EMBL" id="OAQ38495.1"/>
    </source>
</evidence>
<keyword evidence="1" id="KW-0732">Signal</keyword>
<evidence type="ECO:0000256" key="1">
    <source>
        <dbReference type="SAM" id="SignalP"/>
    </source>
</evidence>
<gene>
    <name evidence="2" type="ORF">A5893_13805</name>
</gene>
<evidence type="ECO:0008006" key="4">
    <source>
        <dbReference type="Google" id="ProtNLM"/>
    </source>
</evidence>
<dbReference type="STRING" id="1826909.A5893_13805"/>
<dbReference type="OrthoDB" id="769641at2"/>
<organism evidence="2 3">
    <name type="scientific">Pedobacter psychrophilus</name>
    <dbReference type="NCBI Taxonomy" id="1826909"/>
    <lineage>
        <taxon>Bacteria</taxon>
        <taxon>Pseudomonadati</taxon>
        <taxon>Bacteroidota</taxon>
        <taxon>Sphingobacteriia</taxon>
        <taxon>Sphingobacteriales</taxon>
        <taxon>Sphingobacteriaceae</taxon>
        <taxon>Pedobacter</taxon>
    </lineage>
</organism>
<proteinExistence type="predicted"/>
<name>A0A179DBR6_9SPHI</name>
<dbReference type="Proteomes" id="UP000078459">
    <property type="component" value="Unassembled WGS sequence"/>
</dbReference>
<keyword evidence="3" id="KW-1185">Reference proteome</keyword>
<sequence length="236" mass="26077">MGTSKKIKKLLVIILLFISYQVNAQIFINGKGPRNSYGAGGKTAISISYGSLFWNDSQQKEINGSTAGLEDFNVLSFSGFDKFNYNISLRIGLEKGLSDKISIKSYLTTGRLFNGVLIRPDLEVTDKSRIIQLSTYGNLILSKPEKKFKFHFLFGPDFMYVKRDALIKDYITAENSVSDDYQIDENIFEVGVSTGLGLSYDISNHVVIFSDGLMGISLPGGGLKISNSGLGLKYIF</sequence>
<feature type="chain" id="PRO_5008100314" description="Outer membrane protein beta-barrel domain-containing protein" evidence="1">
    <location>
        <begin position="25"/>
        <end position="236"/>
    </location>
</feature>
<accession>A0A179DBR6</accession>
<reference evidence="2 3" key="2">
    <citation type="submission" date="2016-06" db="EMBL/GenBank/DDBJ databases">
        <title>Pedobacter psychrophilus sp. nov., isolated from Antarctic fragmentary rock.</title>
        <authorList>
            <person name="Svec P."/>
        </authorList>
    </citation>
    <scope>NUCLEOTIDE SEQUENCE [LARGE SCALE GENOMIC DNA]</scope>
    <source>
        <strain evidence="2 3">CCM 8644</strain>
    </source>
</reference>
<reference evidence="2 3" key="1">
    <citation type="submission" date="2016-04" db="EMBL/GenBank/DDBJ databases">
        <authorList>
            <person name="Evans L.H."/>
            <person name="Alamgir A."/>
            <person name="Owens N."/>
            <person name="Weber N.D."/>
            <person name="Virtaneva K."/>
            <person name="Barbian K."/>
            <person name="Babar A."/>
            <person name="Rosenke K."/>
        </authorList>
    </citation>
    <scope>NUCLEOTIDE SEQUENCE [LARGE SCALE GENOMIC DNA]</scope>
    <source>
        <strain evidence="2 3">CCM 8644</strain>
    </source>
</reference>
<dbReference type="EMBL" id="LWHJ01000030">
    <property type="protein sequence ID" value="OAQ38495.1"/>
    <property type="molecule type" value="Genomic_DNA"/>
</dbReference>
<evidence type="ECO:0000313" key="3">
    <source>
        <dbReference type="Proteomes" id="UP000078459"/>
    </source>
</evidence>
<dbReference type="RefSeq" id="WP_068823266.1">
    <property type="nucleotide sequence ID" value="NZ_LWHJ01000030.1"/>
</dbReference>
<comment type="caution">
    <text evidence="2">The sequence shown here is derived from an EMBL/GenBank/DDBJ whole genome shotgun (WGS) entry which is preliminary data.</text>
</comment>